<dbReference type="AlphaFoldDB" id="A0A9P4T7Q6"/>
<proteinExistence type="predicted"/>
<comment type="caution">
    <text evidence="2">The sequence shown here is derived from an EMBL/GenBank/DDBJ whole genome shotgun (WGS) entry which is preliminary data.</text>
</comment>
<reference evidence="2" key="1">
    <citation type="submission" date="2019-04" db="EMBL/GenBank/DDBJ databases">
        <title>Sequencing of skin fungus with MAO and IRED activity.</title>
        <authorList>
            <person name="Marsaioli A.J."/>
            <person name="Bonatto J.M.C."/>
            <person name="Reis Junior O."/>
        </authorList>
    </citation>
    <scope>NUCLEOTIDE SEQUENCE</scope>
    <source>
        <strain evidence="2">30M1</strain>
    </source>
</reference>
<evidence type="ECO:0000313" key="2">
    <source>
        <dbReference type="EMBL" id="KAF2996598.1"/>
    </source>
</evidence>
<dbReference type="OrthoDB" id="10639358at2759"/>
<accession>A0A9P4T7Q6</accession>
<evidence type="ECO:0000256" key="1">
    <source>
        <dbReference type="SAM" id="MobiDB-lite"/>
    </source>
</evidence>
<dbReference type="Proteomes" id="UP000801428">
    <property type="component" value="Unassembled WGS sequence"/>
</dbReference>
<organism evidence="2 3">
    <name type="scientific">Curvularia kusanoi</name>
    <name type="common">Cochliobolus kusanoi</name>
    <dbReference type="NCBI Taxonomy" id="90978"/>
    <lineage>
        <taxon>Eukaryota</taxon>
        <taxon>Fungi</taxon>
        <taxon>Dikarya</taxon>
        <taxon>Ascomycota</taxon>
        <taxon>Pezizomycotina</taxon>
        <taxon>Dothideomycetes</taxon>
        <taxon>Pleosporomycetidae</taxon>
        <taxon>Pleosporales</taxon>
        <taxon>Pleosporineae</taxon>
        <taxon>Pleosporaceae</taxon>
        <taxon>Curvularia</taxon>
    </lineage>
</organism>
<evidence type="ECO:0000313" key="3">
    <source>
        <dbReference type="Proteomes" id="UP000801428"/>
    </source>
</evidence>
<feature type="compositionally biased region" description="Polar residues" evidence="1">
    <location>
        <begin position="80"/>
        <end position="91"/>
    </location>
</feature>
<keyword evidence="3" id="KW-1185">Reference proteome</keyword>
<feature type="compositionally biased region" description="Acidic residues" evidence="1">
    <location>
        <begin position="1"/>
        <end position="10"/>
    </location>
</feature>
<name>A0A9P4T7Q6_CURKU</name>
<sequence>MSFNQDDEVAPWDVAGSTSNAASNTEDPNDSSDHRQSLWAADVGDRGHPAATATSPHWLAQMSSIAENLSNDTQEESGHLESSFSPMDTDTSLSEWLEGGGILGHGDEARPIENNDDAGLESASTRIESTQRIAPQAPFFTGIPSPTQGSKDVFLQNILNRHGGRHEALGPYTDGLLERVGSSDHGSESHVGTDMYGLTASYPHEWSMLPNQMEIVSPSLEDIRRQQEQGPLDLDQTGDHRGVAGEGAFVFMDENHFDSLPR</sequence>
<dbReference type="EMBL" id="SWKU01000026">
    <property type="protein sequence ID" value="KAF2996598.1"/>
    <property type="molecule type" value="Genomic_DNA"/>
</dbReference>
<feature type="region of interest" description="Disordered" evidence="1">
    <location>
        <begin position="1"/>
        <end position="91"/>
    </location>
</feature>
<feature type="compositionally biased region" description="Polar residues" evidence="1">
    <location>
        <begin position="61"/>
        <end position="72"/>
    </location>
</feature>
<protein>
    <submittedName>
        <fullName evidence="2">Uncharacterized protein</fullName>
    </submittedName>
</protein>
<gene>
    <name evidence="2" type="ORF">E8E13_000452</name>
</gene>
<feature type="compositionally biased region" description="Polar residues" evidence="1">
    <location>
        <begin position="16"/>
        <end position="26"/>
    </location>
</feature>